<dbReference type="GO" id="GO:0006646">
    <property type="term" value="P:phosphatidylethanolamine biosynthetic process"/>
    <property type="evidence" value="ECO:0007669"/>
    <property type="project" value="TreeGrafter"/>
</dbReference>
<protein>
    <recommendedName>
        <fullName evidence="5">ethanolamine kinase</fullName>
        <ecNumber evidence="5">2.7.1.82</ecNumber>
    </recommendedName>
</protein>
<evidence type="ECO:0000256" key="5">
    <source>
        <dbReference type="ARBA" id="ARBA00038874"/>
    </source>
</evidence>
<keyword evidence="2" id="KW-1208">Phospholipid metabolism</keyword>
<dbReference type="AlphaFoldDB" id="A0A7I8V7E6"/>
<evidence type="ECO:0000256" key="1">
    <source>
        <dbReference type="ARBA" id="ARBA00023209"/>
    </source>
</evidence>
<gene>
    <name evidence="6" type="ORF">DGYR_LOCUS758</name>
</gene>
<dbReference type="CDD" id="cd05157">
    <property type="entry name" value="ETNK_euk"/>
    <property type="match status" value="1"/>
</dbReference>
<keyword evidence="1" id="KW-0443">Lipid metabolism</keyword>
<sequence>MDKGSSFNEFGLMGKIDGFVREDNLKEDAIKIVKKIKPEWKDEDIQTKEFSEGITNKIILIWSGERENGILVRVYGANTDVIIDRSVERRNIQLLCKVGCSKPLYATFDNGIAYGFIEGVTLDEETVKDPEIYRCICKEIIRFHSVECDGEKSAYIWTKTRMFIENMPEKFPEEERTKKLKEKIASKETLLNEMEMLQNELSNLDSPVCFCHNDLLLQNLIYNKEKNRVYFIDYEYGFYNYEAFDIANHFNEYAGVNEVDYSRYPDKEYQMKWLKTFLREKNGGDVDNKEVEKLYVQVNKFSLLSHFFWGVWALIQAANSSIDFDFLEYSIVRFGEYNRKKDEFLKLTL</sequence>
<dbReference type="GO" id="GO:0004305">
    <property type="term" value="F:ethanolamine kinase activity"/>
    <property type="evidence" value="ECO:0007669"/>
    <property type="project" value="UniProtKB-EC"/>
</dbReference>
<dbReference type="PANTHER" id="PTHR22603">
    <property type="entry name" value="CHOLINE/ETHANOALAMINE KINASE"/>
    <property type="match status" value="1"/>
</dbReference>
<dbReference type="Pfam" id="PF01633">
    <property type="entry name" value="Choline_kinase"/>
    <property type="match status" value="1"/>
</dbReference>
<dbReference type="EMBL" id="CAJFCJ010000001">
    <property type="protein sequence ID" value="CAD5111466.1"/>
    <property type="molecule type" value="Genomic_DNA"/>
</dbReference>
<evidence type="ECO:0000256" key="4">
    <source>
        <dbReference type="ARBA" id="ARBA00038211"/>
    </source>
</evidence>
<accession>A0A7I8V7E6</accession>
<dbReference type="InterPro" id="IPR011009">
    <property type="entry name" value="Kinase-like_dom_sf"/>
</dbReference>
<keyword evidence="1" id="KW-0594">Phospholipid biosynthesis</keyword>
<comment type="caution">
    <text evidence="6">The sequence shown here is derived from an EMBL/GenBank/DDBJ whole genome shotgun (WGS) entry which is preliminary data.</text>
</comment>
<dbReference type="SUPFAM" id="SSF56112">
    <property type="entry name" value="Protein kinase-like (PK-like)"/>
    <property type="match status" value="1"/>
</dbReference>
<evidence type="ECO:0000313" key="7">
    <source>
        <dbReference type="Proteomes" id="UP000549394"/>
    </source>
</evidence>
<comment type="similarity">
    <text evidence="4">Belongs to the choline/ethanolamine kinase family.</text>
</comment>
<dbReference type="EC" id="2.7.1.82" evidence="5"/>
<dbReference type="OrthoDB" id="10267235at2759"/>
<name>A0A7I8V7E6_9ANNE</name>
<keyword evidence="7" id="KW-1185">Reference proteome</keyword>
<dbReference type="Proteomes" id="UP000549394">
    <property type="component" value="Unassembled WGS sequence"/>
</dbReference>
<reference evidence="6 7" key="1">
    <citation type="submission" date="2020-08" db="EMBL/GenBank/DDBJ databases">
        <authorList>
            <person name="Hejnol A."/>
        </authorList>
    </citation>
    <scope>NUCLEOTIDE SEQUENCE [LARGE SCALE GENOMIC DNA]</scope>
</reference>
<keyword evidence="1" id="KW-0444">Lipid biosynthesis</keyword>
<dbReference type="Gene3D" id="3.30.200.20">
    <property type="entry name" value="Phosphorylase Kinase, domain 1"/>
    <property type="match status" value="1"/>
</dbReference>
<dbReference type="GO" id="GO:0005737">
    <property type="term" value="C:cytoplasm"/>
    <property type="evidence" value="ECO:0007669"/>
    <property type="project" value="TreeGrafter"/>
</dbReference>
<dbReference type="Gene3D" id="3.90.1200.10">
    <property type="match status" value="1"/>
</dbReference>
<organism evidence="6 7">
    <name type="scientific">Dimorphilus gyrociliatus</name>
    <dbReference type="NCBI Taxonomy" id="2664684"/>
    <lineage>
        <taxon>Eukaryota</taxon>
        <taxon>Metazoa</taxon>
        <taxon>Spiralia</taxon>
        <taxon>Lophotrochozoa</taxon>
        <taxon>Annelida</taxon>
        <taxon>Polychaeta</taxon>
        <taxon>Polychaeta incertae sedis</taxon>
        <taxon>Dinophilidae</taxon>
        <taxon>Dimorphilus</taxon>
    </lineage>
</organism>
<dbReference type="PANTHER" id="PTHR22603:SF66">
    <property type="entry name" value="ETHANOLAMINE KINASE"/>
    <property type="match status" value="1"/>
</dbReference>
<evidence type="ECO:0000313" key="6">
    <source>
        <dbReference type="EMBL" id="CAD5111466.1"/>
    </source>
</evidence>
<evidence type="ECO:0000256" key="2">
    <source>
        <dbReference type="ARBA" id="ARBA00023264"/>
    </source>
</evidence>
<evidence type="ECO:0000256" key="3">
    <source>
        <dbReference type="ARBA" id="ARBA00037883"/>
    </source>
</evidence>
<proteinExistence type="inferred from homology"/>
<comment type="pathway">
    <text evidence="3">Phospholipid metabolism; phosphatidylethanolamine biosynthesis; phosphatidylethanolamine from ethanolamine: step 1/3.</text>
</comment>